<dbReference type="RefSeq" id="WP_229344091.1">
    <property type="nucleotide sequence ID" value="NZ_JAINUL010000001.1"/>
</dbReference>
<dbReference type="PROSITE" id="PS00108">
    <property type="entry name" value="PROTEIN_KINASE_ST"/>
    <property type="match status" value="1"/>
</dbReference>
<dbReference type="EC" id="2.7.11.1" evidence="1"/>
<sequence length="441" mass="46701">MQARPVPTFGKQPERDTLLAGRYRLRALIGSGGTADVFRGTDEVLGREVAVKVFRAGTDTATATDFRDEARTLARLSHRALVTVFDFDPGRQGRGAFIVTELIPGATLRARIDAGPLSTVHVTRLGAEIASALDHVHSHGIVHHDVKPSNVLLSDAGSPHLADFGLSRTVHDRPRETSETLVGTLAYMAPEQFLGQGASTASDIYALGLTLLEALTGQREYQGTPMEVGTAHLLHGPRLPEGLPGGLGRLLNAMTDPDPQARPDAALVHLRLRDIKYAPVLRTAPVTPTRGDPPTHRIAELPPLAAARPVRPSASGQRRGPAWRGAAAMSIAAVGVARACALLVGGLPAGERTPPTATFRDHSPAPKAADAPVSRSMLPSPSASAEARLTDTAPLAAAPQVRPSATPGDRSRRQDGDQPGKGSRLRSSKLPEKPRARRRRA</sequence>
<feature type="region of interest" description="Disordered" evidence="8">
    <location>
        <begin position="349"/>
        <end position="441"/>
    </location>
</feature>
<reference evidence="10 11" key="1">
    <citation type="submission" date="2021-08" db="EMBL/GenBank/DDBJ databases">
        <title>Genomic Architecture of Streptomyces flavotricini NGL1 and Streptomyces erythrochromogenes HMS4 With Differential Plant Beneficial attributes and laccase production capabilities.</title>
        <authorList>
            <person name="Salwan R."/>
            <person name="Kaur R."/>
            <person name="Sharma V."/>
        </authorList>
    </citation>
    <scope>NUCLEOTIDE SEQUENCE [LARGE SCALE GENOMIC DNA]</scope>
    <source>
        <strain evidence="10 11">NGL1</strain>
    </source>
</reference>
<protein>
    <recommendedName>
        <fullName evidence="1">non-specific serine/threonine protein kinase</fullName>
        <ecNumber evidence="1">2.7.11.1</ecNumber>
    </recommendedName>
</protein>
<dbReference type="Proteomes" id="UP001520654">
    <property type="component" value="Unassembled WGS sequence"/>
</dbReference>
<evidence type="ECO:0000259" key="9">
    <source>
        <dbReference type="PROSITE" id="PS50011"/>
    </source>
</evidence>
<evidence type="ECO:0000256" key="8">
    <source>
        <dbReference type="SAM" id="MobiDB-lite"/>
    </source>
</evidence>
<evidence type="ECO:0000256" key="2">
    <source>
        <dbReference type="ARBA" id="ARBA00022527"/>
    </source>
</evidence>
<dbReference type="Gene3D" id="1.10.510.10">
    <property type="entry name" value="Transferase(Phosphotransferase) domain 1"/>
    <property type="match status" value="1"/>
</dbReference>
<evidence type="ECO:0000256" key="3">
    <source>
        <dbReference type="ARBA" id="ARBA00022679"/>
    </source>
</evidence>
<dbReference type="InterPro" id="IPR000719">
    <property type="entry name" value="Prot_kinase_dom"/>
</dbReference>
<dbReference type="GO" id="GO:0016301">
    <property type="term" value="F:kinase activity"/>
    <property type="evidence" value="ECO:0007669"/>
    <property type="project" value="UniProtKB-KW"/>
</dbReference>
<evidence type="ECO:0000313" key="10">
    <source>
        <dbReference type="EMBL" id="MCC0100463.1"/>
    </source>
</evidence>
<feature type="binding site" evidence="7">
    <location>
        <position position="52"/>
    </location>
    <ligand>
        <name>ATP</name>
        <dbReference type="ChEBI" id="CHEBI:30616"/>
    </ligand>
</feature>
<keyword evidence="3" id="KW-0808">Transferase</keyword>
<dbReference type="SMART" id="SM00220">
    <property type="entry name" value="S_TKc"/>
    <property type="match status" value="1"/>
</dbReference>
<evidence type="ECO:0000256" key="1">
    <source>
        <dbReference type="ARBA" id="ARBA00012513"/>
    </source>
</evidence>
<evidence type="ECO:0000256" key="6">
    <source>
        <dbReference type="ARBA" id="ARBA00022840"/>
    </source>
</evidence>
<gene>
    <name evidence="10" type="ORF">K7B10_37985</name>
</gene>
<feature type="domain" description="Protein kinase" evidence="9">
    <location>
        <begin position="23"/>
        <end position="272"/>
    </location>
</feature>
<dbReference type="InterPro" id="IPR011009">
    <property type="entry name" value="Kinase-like_dom_sf"/>
</dbReference>
<evidence type="ECO:0000256" key="7">
    <source>
        <dbReference type="PROSITE-ProRule" id="PRU10141"/>
    </source>
</evidence>
<evidence type="ECO:0000256" key="4">
    <source>
        <dbReference type="ARBA" id="ARBA00022741"/>
    </source>
</evidence>
<evidence type="ECO:0000313" key="11">
    <source>
        <dbReference type="Proteomes" id="UP001520654"/>
    </source>
</evidence>
<comment type="caution">
    <text evidence="10">The sequence shown here is derived from an EMBL/GenBank/DDBJ whole genome shotgun (WGS) entry which is preliminary data.</text>
</comment>
<dbReference type="PROSITE" id="PS00107">
    <property type="entry name" value="PROTEIN_KINASE_ATP"/>
    <property type="match status" value="1"/>
</dbReference>
<dbReference type="Gene3D" id="3.30.200.20">
    <property type="entry name" value="Phosphorylase Kinase, domain 1"/>
    <property type="match status" value="1"/>
</dbReference>
<dbReference type="CDD" id="cd14014">
    <property type="entry name" value="STKc_PknB_like"/>
    <property type="match status" value="1"/>
</dbReference>
<dbReference type="PROSITE" id="PS50011">
    <property type="entry name" value="PROTEIN_KINASE_DOM"/>
    <property type="match status" value="1"/>
</dbReference>
<evidence type="ECO:0000256" key="5">
    <source>
        <dbReference type="ARBA" id="ARBA00022777"/>
    </source>
</evidence>
<accession>A0ABS8EHP8</accession>
<keyword evidence="5 10" id="KW-0418">Kinase</keyword>
<dbReference type="InterPro" id="IPR017441">
    <property type="entry name" value="Protein_kinase_ATP_BS"/>
</dbReference>
<proteinExistence type="predicted"/>
<feature type="compositionally biased region" description="Basic and acidic residues" evidence="8">
    <location>
        <begin position="409"/>
        <end position="418"/>
    </location>
</feature>
<keyword evidence="11" id="KW-1185">Reference proteome</keyword>
<dbReference type="PANTHER" id="PTHR43289">
    <property type="entry name" value="MITOGEN-ACTIVATED PROTEIN KINASE KINASE KINASE 20-RELATED"/>
    <property type="match status" value="1"/>
</dbReference>
<name>A0ABS8EHP8_9ACTN</name>
<keyword evidence="6 7" id="KW-0067">ATP-binding</keyword>
<keyword evidence="2" id="KW-0723">Serine/threonine-protein kinase</keyword>
<dbReference type="Pfam" id="PF00069">
    <property type="entry name" value="Pkinase"/>
    <property type="match status" value="1"/>
</dbReference>
<organism evidence="10 11">
    <name type="scientific">Streptomyces flavotricini</name>
    <dbReference type="NCBI Taxonomy" id="66888"/>
    <lineage>
        <taxon>Bacteria</taxon>
        <taxon>Bacillati</taxon>
        <taxon>Actinomycetota</taxon>
        <taxon>Actinomycetes</taxon>
        <taxon>Kitasatosporales</taxon>
        <taxon>Streptomycetaceae</taxon>
        <taxon>Streptomyces</taxon>
    </lineage>
</organism>
<keyword evidence="4 7" id="KW-0547">Nucleotide-binding</keyword>
<dbReference type="SUPFAM" id="SSF56112">
    <property type="entry name" value="Protein kinase-like (PK-like)"/>
    <property type="match status" value="1"/>
</dbReference>
<dbReference type="InterPro" id="IPR008271">
    <property type="entry name" value="Ser/Thr_kinase_AS"/>
</dbReference>
<dbReference type="EMBL" id="JAINUL010000001">
    <property type="protein sequence ID" value="MCC0100463.1"/>
    <property type="molecule type" value="Genomic_DNA"/>
</dbReference>
<dbReference type="PANTHER" id="PTHR43289:SF6">
    <property type="entry name" value="SERINE_THREONINE-PROTEIN KINASE NEKL-3"/>
    <property type="match status" value="1"/>
</dbReference>